<dbReference type="PROSITE" id="PS51257">
    <property type="entry name" value="PROKAR_LIPOPROTEIN"/>
    <property type="match status" value="1"/>
</dbReference>
<keyword evidence="1" id="KW-0732">Signal</keyword>
<feature type="chain" id="PRO_5031345357" evidence="1">
    <location>
        <begin position="23"/>
        <end position="137"/>
    </location>
</feature>
<name>A0A7S1FL18_9STRA</name>
<accession>A0A7S1FL18</accession>
<dbReference type="EMBL" id="HBFR01003040">
    <property type="protein sequence ID" value="CAD8874904.1"/>
    <property type="molecule type" value="Transcribed_RNA"/>
</dbReference>
<protein>
    <submittedName>
        <fullName evidence="2">Uncharacterized protein</fullName>
    </submittedName>
</protein>
<evidence type="ECO:0000256" key="1">
    <source>
        <dbReference type="SAM" id="SignalP"/>
    </source>
</evidence>
<organism evidence="2">
    <name type="scientific">Corethron hystrix</name>
    <dbReference type="NCBI Taxonomy" id="216773"/>
    <lineage>
        <taxon>Eukaryota</taxon>
        <taxon>Sar</taxon>
        <taxon>Stramenopiles</taxon>
        <taxon>Ochrophyta</taxon>
        <taxon>Bacillariophyta</taxon>
        <taxon>Coscinodiscophyceae</taxon>
        <taxon>Corethrophycidae</taxon>
        <taxon>Corethrales</taxon>
        <taxon>Corethraceae</taxon>
        <taxon>Corethron</taxon>
    </lineage>
</organism>
<dbReference type="AlphaFoldDB" id="A0A7S1FL18"/>
<feature type="signal peptide" evidence="1">
    <location>
        <begin position="1"/>
        <end position="22"/>
    </location>
</feature>
<proteinExistence type="predicted"/>
<reference evidence="2" key="1">
    <citation type="submission" date="2021-01" db="EMBL/GenBank/DDBJ databases">
        <authorList>
            <person name="Corre E."/>
            <person name="Pelletier E."/>
            <person name="Niang G."/>
            <person name="Scheremetjew M."/>
            <person name="Finn R."/>
            <person name="Kale V."/>
            <person name="Holt S."/>
            <person name="Cochrane G."/>
            <person name="Meng A."/>
            <person name="Brown T."/>
            <person name="Cohen L."/>
        </authorList>
    </citation>
    <scope>NUCLEOTIDE SEQUENCE</scope>
    <source>
        <strain evidence="2">308</strain>
    </source>
</reference>
<sequence length="137" mass="15184">MISLRSITVFLVASNIISQAFSFQACGTPPAPQKSFVGWNVPPRHHRRSDNFIFALRAAEEKNIEKTEVPDDPFVSQMPDNPNQELSSAEVGRGFIVDPLSVFLVVLITVSFSNDIFHFLPSGGILETIRDNLPSKN</sequence>
<evidence type="ECO:0000313" key="2">
    <source>
        <dbReference type="EMBL" id="CAD8874904.1"/>
    </source>
</evidence>
<gene>
    <name evidence="2" type="ORF">CHYS00102_LOCUS2079</name>
</gene>